<evidence type="ECO:0000256" key="7">
    <source>
        <dbReference type="ARBA" id="ARBA00022692"/>
    </source>
</evidence>
<keyword evidence="23" id="KW-1185">Reference proteome</keyword>
<comment type="subcellular location">
    <subcellularLocation>
        <location evidence="2">Cytoplasm</location>
    </subcellularLocation>
    <subcellularLocation>
        <location evidence="1">Membrane</location>
        <topology evidence="1">Multi-pass membrane protein</topology>
    </subcellularLocation>
</comment>
<dbReference type="InterPro" id="IPR000719">
    <property type="entry name" value="Prot_kinase_dom"/>
</dbReference>
<evidence type="ECO:0000256" key="2">
    <source>
        <dbReference type="ARBA" id="ARBA00004496"/>
    </source>
</evidence>
<proteinExistence type="inferred from homology"/>
<dbReference type="SMART" id="SM00220">
    <property type="entry name" value="S_TKc"/>
    <property type="match status" value="1"/>
</dbReference>
<evidence type="ECO:0000256" key="17">
    <source>
        <dbReference type="ARBA" id="ARBA00062003"/>
    </source>
</evidence>
<evidence type="ECO:0000256" key="14">
    <source>
        <dbReference type="ARBA" id="ARBA00047899"/>
    </source>
</evidence>
<dbReference type="InterPro" id="IPR005178">
    <property type="entry name" value="Ostalpha/TMEM184C"/>
</dbReference>
<keyword evidence="5" id="KW-0723">Serine/threonine-protein kinase</keyword>
<dbReference type="AlphaFoldDB" id="A0A5C6PPZ3"/>
<feature type="transmembrane region" description="Helical" evidence="20">
    <location>
        <begin position="670"/>
        <end position="693"/>
    </location>
</feature>
<evidence type="ECO:0000256" key="13">
    <source>
        <dbReference type="ARBA" id="ARBA00038349"/>
    </source>
</evidence>
<dbReference type="FunFam" id="1.10.510.10:FF:000194">
    <property type="entry name" value="Casein kinase I isoform delta"/>
    <property type="match status" value="1"/>
</dbReference>
<dbReference type="GO" id="GO:0016020">
    <property type="term" value="C:membrane"/>
    <property type="evidence" value="ECO:0007669"/>
    <property type="project" value="UniProtKB-SubCell"/>
</dbReference>
<keyword evidence="12 20" id="KW-0472">Membrane</keyword>
<dbReference type="Pfam" id="PF03619">
    <property type="entry name" value="Solute_trans_a"/>
    <property type="match status" value="1"/>
</dbReference>
<keyword evidence="6" id="KW-0808">Transferase</keyword>
<gene>
    <name evidence="22" type="ORF">D4764_01G0013600</name>
</gene>
<accession>A0A5C6PPZ3</accession>
<keyword evidence="4" id="KW-0963">Cytoplasm</keyword>
<dbReference type="InterPro" id="IPR017441">
    <property type="entry name" value="Protein_kinase_ATP_BS"/>
</dbReference>
<evidence type="ECO:0000256" key="12">
    <source>
        <dbReference type="ARBA" id="ARBA00023136"/>
    </source>
</evidence>
<evidence type="ECO:0000256" key="8">
    <source>
        <dbReference type="ARBA" id="ARBA00022741"/>
    </source>
</evidence>
<reference evidence="22 23" key="1">
    <citation type="submission" date="2019-04" db="EMBL/GenBank/DDBJ databases">
        <title>Chromosome genome assembly for Takifugu flavidus.</title>
        <authorList>
            <person name="Xiao S."/>
        </authorList>
    </citation>
    <scope>NUCLEOTIDE SEQUENCE [LARGE SCALE GENOMIC DNA]</scope>
    <source>
        <strain evidence="22">HTHZ2018</strain>
        <tissue evidence="22">Muscle</tissue>
    </source>
</reference>
<feature type="binding site" evidence="18">
    <location>
        <position position="38"/>
    </location>
    <ligand>
        <name>ATP</name>
        <dbReference type="ChEBI" id="CHEBI:30616"/>
    </ligand>
</feature>
<feature type="transmembrane region" description="Helical" evidence="20">
    <location>
        <begin position="463"/>
        <end position="484"/>
    </location>
</feature>
<dbReference type="EC" id="2.7.11.1" evidence="3"/>
<dbReference type="InterPro" id="IPR008271">
    <property type="entry name" value="Ser/Thr_kinase_AS"/>
</dbReference>
<dbReference type="SUPFAM" id="SSF56112">
    <property type="entry name" value="Protein kinase-like (PK-like)"/>
    <property type="match status" value="1"/>
</dbReference>
<feature type="transmembrane region" description="Helical" evidence="20">
    <location>
        <begin position="545"/>
        <end position="566"/>
    </location>
</feature>
<dbReference type="CDD" id="cd14125">
    <property type="entry name" value="STKc_CK1_delta_epsilon"/>
    <property type="match status" value="1"/>
</dbReference>
<dbReference type="InterPro" id="IPR011009">
    <property type="entry name" value="Kinase-like_dom_sf"/>
</dbReference>
<evidence type="ECO:0000256" key="10">
    <source>
        <dbReference type="ARBA" id="ARBA00022840"/>
    </source>
</evidence>
<keyword evidence="8 18" id="KW-0547">Nucleotide-binding</keyword>
<evidence type="ECO:0000313" key="22">
    <source>
        <dbReference type="EMBL" id="TWW81545.1"/>
    </source>
</evidence>
<dbReference type="FunFam" id="3.30.200.20:FF:000538">
    <property type="entry name" value="Putative Casein kinase I"/>
    <property type="match status" value="1"/>
</dbReference>
<comment type="caution">
    <text evidence="22">The sequence shown here is derived from an EMBL/GenBank/DDBJ whole genome shotgun (WGS) entry which is preliminary data.</text>
</comment>
<sequence>MELRVGNKYRLGRKIGSGSFGDIYLGSNIATGEEVAIKLECVKTKHPQLHIESKFYKMMQGGVGIPSIKWCGAEGDYNVMVMELLGPSLEDLFNFCSRKFSLKTVLLLADQMISRIEYIHSKNFIHRDVKPDNFLMGLGKKGNLVYIIDFGLAKKYRDARTHQHIPYRENKNLTGTARYASINTHLGIEQSRRDDVESLGYVLMYFNLGSLPWQGLKAATKRQKYERISEKKMSTPIEVLCKGYPSEFSTYLNLCRSLRFDDKPDYSYLRQLFRTLFHRQGFSYDYVFDWNMLKFGASRTTEDGERERREGKGGEERAGGGQRGAGGRALPPAPNPSGANRAKNEADAAPSNPATRGAQQSGNRSPQAGRAERAERERKVAMRLHRGAPANVSSSDLTPRLDQSRITASQMSRLWRRDVPLSEWLGDDAPAAPAPSLPPTVAPTGPNISWIPEAPLLNQDQPIFLMTPAAQAVSGFFVWTALVLTCHQIYMHLRFYSSPREQRHIVRILFIVPIYAFDSWLSLLFFTNDQYYVYFDTIRDCYEAFVIYSFLSLCYEYLGGESAIMAEIRGKPIESSCMYGTCCLKGKAYSIGLLRFCKQATLQFCVVKPLMAVITVILQAYGKYKDGDFNVASGYLYVTIIYNISVSLSLYALFLFYFSTRELLSPYSPMLKFLMVKSVIFLSFWQGMLLAILEKCGAIPQINSVEVSVGEGTVAAGYQNFIICVEMFFAALALRHAFTYKVYMDKSLDSQGRCAPMKSISSSLKETMNPGDMVQDAIHNFSPAYQQYTQQSTLEQGAPPPVCRMHSVVSSRSDTEKTLLLSSDDEF</sequence>
<evidence type="ECO:0000256" key="5">
    <source>
        <dbReference type="ARBA" id="ARBA00022527"/>
    </source>
</evidence>
<keyword evidence="10 18" id="KW-0067">ATP-binding</keyword>
<dbReference type="EMBL" id="RHFK02000001">
    <property type="protein sequence ID" value="TWW81545.1"/>
    <property type="molecule type" value="Genomic_DNA"/>
</dbReference>
<feature type="transmembrane region" description="Helical" evidence="20">
    <location>
        <begin position="600"/>
        <end position="622"/>
    </location>
</feature>
<dbReference type="PROSITE" id="PS00107">
    <property type="entry name" value="PROTEIN_KINASE_ATP"/>
    <property type="match status" value="1"/>
</dbReference>
<feature type="compositionally biased region" description="Polar residues" evidence="19">
    <location>
        <begin position="352"/>
        <end position="366"/>
    </location>
</feature>
<keyword evidence="9 22" id="KW-0418">Kinase</keyword>
<dbReference type="Pfam" id="PF00069">
    <property type="entry name" value="Pkinase"/>
    <property type="match status" value="1"/>
</dbReference>
<evidence type="ECO:0000259" key="21">
    <source>
        <dbReference type="PROSITE" id="PS50011"/>
    </source>
</evidence>
<feature type="region of interest" description="Disordered" evidence="19">
    <location>
        <begin position="299"/>
        <end position="378"/>
    </location>
</feature>
<comment type="subunit">
    <text evidence="17">Monomer. Interacts with per1 and per2. Component of the circadian core oscillator.</text>
</comment>
<evidence type="ECO:0000256" key="3">
    <source>
        <dbReference type="ARBA" id="ARBA00012513"/>
    </source>
</evidence>
<comment type="function">
    <text evidence="16">Casein kinases are operationally defined by their preferential utilization of acidic proteins such as caseins as substrates. Central component of the circadian clock. May act as a negative regulator of circadian rhythmicity by phosphorylating per1 and per2, which may lead to their degradation. Participates in wnt signaling.</text>
</comment>
<evidence type="ECO:0000256" key="4">
    <source>
        <dbReference type="ARBA" id="ARBA00022490"/>
    </source>
</evidence>
<feature type="compositionally biased region" description="Basic and acidic residues" evidence="19">
    <location>
        <begin position="300"/>
        <end position="318"/>
    </location>
</feature>
<dbReference type="Gene3D" id="1.10.510.10">
    <property type="entry name" value="Transferase(Phosphotransferase) domain 1"/>
    <property type="match status" value="1"/>
</dbReference>
<evidence type="ECO:0000256" key="20">
    <source>
        <dbReference type="SAM" id="Phobius"/>
    </source>
</evidence>
<organism evidence="22 23">
    <name type="scientific">Takifugu flavidus</name>
    <name type="common">sansaifugu</name>
    <dbReference type="NCBI Taxonomy" id="433684"/>
    <lineage>
        <taxon>Eukaryota</taxon>
        <taxon>Metazoa</taxon>
        <taxon>Chordata</taxon>
        <taxon>Craniata</taxon>
        <taxon>Vertebrata</taxon>
        <taxon>Euteleostomi</taxon>
        <taxon>Actinopterygii</taxon>
        <taxon>Neopterygii</taxon>
        <taxon>Teleostei</taxon>
        <taxon>Neoteleostei</taxon>
        <taxon>Acanthomorphata</taxon>
        <taxon>Eupercaria</taxon>
        <taxon>Tetraodontiformes</taxon>
        <taxon>Tetradontoidea</taxon>
        <taxon>Tetraodontidae</taxon>
        <taxon>Takifugu</taxon>
    </lineage>
</organism>
<dbReference type="PROSITE" id="PS50011">
    <property type="entry name" value="PROTEIN_KINASE_DOM"/>
    <property type="match status" value="1"/>
</dbReference>
<comment type="catalytic activity">
    <reaction evidence="14">
        <text>L-threonyl-[protein] + ATP = O-phospho-L-threonyl-[protein] + ADP + H(+)</text>
        <dbReference type="Rhea" id="RHEA:46608"/>
        <dbReference type="Rhea" id="RHEA-COMP:11060"/>
        <dbReference type="Rhea" id="RHEA-COMP:11605"/>
        <dbReference type="ChEBI" id="CHEBI:15378"/>
        <dbReference type="ChEBI" id="CHEBI:30013"/>
        <dbReference type="ChEBI" id="CHEBI:30616"/>
        <dbReference type="ChEBI" id="CHEBI:61977"/>
        <dbReference type="ChEBI" id="CHEBI:456216"/>
        <dbReference type="EC" id="2.7.11.1"/>
    </reaction>
</comment>
<evidence type="ECO:0000256" key="9">
    <source>
        <dbReference type="ARBA" id="ARBA00022777"/>
    </source>
</evidence>
<dbReference type="GO" id="GO:0005737">
    <property type="term" value="C:cytoplasm"/>
    <property type="evidence" value="ECO:0007669"/>
    <property type="project" value="UniProtKB-SubCell"/>
</dbReference>
<dbReference type="PANTHER" id="PTHR23423">
    <property type="entry name" value="ORGANIC SOLUTE TRANSPORTER-RELATED"/>
    <property type="match status" value="1"/>
</dbReference>
<comment type="catalytic activity">
    <reaction evidence="15">
        <text>L-seryl-[protein] + ATP = O-phospho-L-seryl-[protein] + ADP + H(+)</text>
        <dbReference type="Rhea" id="RHEA:17989"/>
        <dbReference type="Rhea" id="RHEA-COMP:9863"/>
        <dbReference type="Rhea" id="RHEA-COMP:11604"/>
        <dbReference type="ChEBI" id="CHEBI:15378"/>
        <dbReference type="ChEBI" id="CHEBI:29999"/>
        <dbReference type="ChEBI" id="CHEBI:30616"/>
        <dbReference type="ChEBI" id="CHEBI:83421"/>
        <dbReference type="ChEBI" id="CHEBI:456216"/>
        <dbReference type="EC" id="2.7.11.1"/>
    </reaction>
</comment>
<evidence type="ECO:0000256" key="16">
    <source>
        <dbReference type="ARBA" id="ARBA00058006"/>
    </source>
</evidence>
<dbReference type="PROSITE" id="PS00108">
    <property type="entry name" value="PROTEIN_KINASE_ST"/>
    <property type="match status" value="1"/>
</dbReference>
<dbReference type="Proteomes" id="UP000324091">
    <property type="component" value="Chromosome 1"/>
</dbReference>
<evidence type="ECO:0000256" key="18">
    <source>
        <dbReference type="PROSITE-ProRule" id="PRU10141"/>
    </source>
</evidence>
<evidence type="ECO:0000256" key="15">
    <source>
        <dbReference type="ARBA" id="ARBA00048679"/>
    </source>
</evidence>
<feature type="transmembrane region" description="Helical" evidence="20">
    <location>
        <begin position="505"/>
        <end position="525"/>
    </location>
</feature>
<keyword evidence="11 20" id="KW-1133">Transmembrane helix</keyword>
<dbReference type="SMART" id="SM01417">
    <property type="entry name" value="Solute_trans_a"/>
    <property type="match status" value="1"/>
</dbReference>
<evidence type="ECO:0000256" key="19">
    <source>
        <dbReference type="SAM" id="MobiDB-lite"/>
    </source>
</evidence>
<name>A0A5C6PPZ3_9TELE</name>
<comment type="similarity">
    <text evidence="13">Belongs to the protein kinase superfamily.</text>
</comment>
<dbReference type="GO" id="GO:0005524">
    <property type="term" value="F:ATP binding"/>
    <property type="evidence" value="ECO:0007669"/>
    <property type="project" value="UniProtKB-UniRule"/>
</dbReference>
<protein>
    <recommendedName>
        <fullName evidence="3">non-specific serine/threonine protein kinase</fullName>
        <ecNumber evidence="3">2.7.11.1</ecNumber>
    </recommendedName>
</protein>
<evidence type="ECO:0000256" key="11">
    <source>
        <dbReference type="ARBA" id="ARBA00022989"/>
    </source>
</evidence>
<feature type="domain" description="Protein kinase" evidence="21">
    <location>
        <begin position="9"/>
        <end position="277"/>
    </location>
</feature>
<evidence type="ECO:0000256" key="1">
    <source>
        <dbReference type="ARBA" id="ARBA00004141"/>
    </source>
</evidence>
<feature type="transmembrane region" description="Helical" evidence="20">
    <location>
        <begin position="634"/>
        <end position="658"/>
    </location>
</feature>
<evidence type="ECO:0000313" key="23">
    <source>
        <dbReference type="Proteomes" id="UP000324091"/>
    </source>
</evidence>
<dbReference type="GO" id="GO:0004674">
    <property type="term" value="F:protein serine/threonine kinase activity"/>
    <property type="evidence" value="ECO:0007669"/>
    <property type="project" value="UniProtKB-KW"/>
</dbReference>
<keyword evidence="7 20" id="KW-0812">Transmembrane</keyword>
<evidence type="ECO:0000256" key="6">
    <source>
        <dbReference type="ARBA" id="ARBA00022679"/>
    </source>
</evidence>
<feature type="transmembrane region" description="Helical" evidence="20">
    <location>
        <begin position="713"/>
        <end position="734"/>
    </location>
</feature>